<name>A0AAJ0HQ65_9PEZI</name>
<reference evidence="1" key="1">
    <citation type="journal article" date="2023" name="Mol. Phylogenet. Evol.">
        <title>Genome-scale phylogeny and comparative genomics of the fungal order Sordariales.</title>
        <authorList>
            <person name="Hensen N."/>
            <person name="Bonometti L."/>
            <person name="Westerberg I."/>
            <person name="Brannstrom I.O."/>
            <person name="Guillou S."/>
            <person name="Cros-Aarteil S."/>
            <person name="Calhoun S."/>
            <person name="Haridas S."/>
            <person name="Kuo A."/>
            <person name="Mondo S."/>
            <person name="Pangilinan J."/>
            <person name="Riley R."/>
            <person name="LaButti K."/>
            <person name="Andreopoulos B."/>
            <person name="Lipzen A."/>
            <person name="Chen C."/>
            <person name="Yan M."/>
            <person name="Daum C."/>
            <person name="Ng V."/>
            <person name="Clum A."/>
            <person name="Steindorff A."/>
            <person name="Ohm R.A."/>
            <person name="Martin F."/>
            <person name="Silar P."/>
            <person name="Natvig D.O."/>
            <person name="Lalanne C."/>
            <person name="Gautier V."/>
            <person name="Ament-Velasquez S.L."/>
            <person name="Kruys A."/>
            <person name="Hutchinson M.I."/>
            <person name="Powell A.J."/>
            <person name="Barry K."/>
            <person name="Miller A.N."/>
            <person name="Grigoriev I.V."/>
            <person name="Debuchy R."/>
            <person name="Gladieux P."/>
            <person name="Hiltunen Thoren M."/>
            <person name="Johannesson H."/>
        </authorList>
    </citation>
    <scope>NUCLEOTIDE SEQUENCE</scope>
    <source>
        <strain evidence="1">CBS 955.72</strain>
    </source>
</reference>
<gene>
    <name evidence="1" type="ORF">B0T25DRAFT_90214</name>
</gene>
<keyword evidence="2" id="KW-1185">Reference proteome</keyword>
<dbReference type="EMBL" id="JAUIQD010000002">
    <property type="protein sequence ID" value="KAK3359207.1"/>
    <property type="molecule type" value="Genomic_DNA"/>
</dbReference>
<evidence type="ECO:0000313" key="1">
    <source>
        <dbReference type="EMBL" id="KAK3359207.1"/>
    </source>
</evidence>
<comment type="caution">
    <text evidence="1">The sequence shown here is derived from an EMBL/GenBank/DDBJ whole genome shotgun (WGS) entry which is preliminary data.</text>
</comment>
<reference evidence="1" key="2">
    <citation type="submission" date="2023-06" db="EMBL/GenBank/DDBJ databases">
        <authorList>
            <consortium name="Lawrence Berkeley National Laboratory"/>
            <person name="Haridas S."/>
            <person name="Hensen N."/>
            <person name="Bonometti L."/>
            <person name="Westerberg I."/>
            <person name="Brannstrom I.O."/>
            <person name="Guillou S."/>
            <person name="Cros-Aarteil S."/>
            <person name="Calhoun S."/>
            <person name="Kuo A."/>
            <person name="Mondo S."/>
            <person name="Pangilinan J."/>
            <person name="Riley R."/>
            <person name="Labutti K."/>
            <person name="Andreopoulos B."/>
            <person name="Lipzen A."/>
            <person name="Chen C."/>
            <person name="Yanf M."/>
            <person name="Daum C."/>
            <person name="Ng V."/>
            <person name="Clum A."/>
            <person name="Steindorff A."/>
            <person name="Ohm R."/>
            <person name="Martin F."/>
            <person name="Silar P."/>
            <person name="Natvig D."/>
            <person name="Lalanne C."/>
            <person name="Gautier V."/>
            <person name="Ament-Velasquez S.L."/>
            <person name="Kruys A."/>
            <person name="Hutchinson M.I."/>
            <person name="Powell A.J."/>
            <person name="Barry K."/>
            <person name="Miller A.N."/>
            <person name="Grigoriev I.V."/>
            <person name="Debuchy R."/>
            <person name="Gladieux P."/>
            <person name="Thoren M.H."/>
            <person name="Johannesson H."/>
        </authorList>
    </citation>
    <scope>NUCLEOTIDE SEQUENCE</scope>
    <source>
        <strain evidence="1">CBS 955.72</strain>
    </source>
</reference>
<dbReference type="AlphaFoldDB" id="A0AAJ0HQ65"/>
<accession>A0AAJ0HQ65</accession>
<proteinExistence type="predicted"/>
<evidence type="ECO:0000313" key="2">
    <source>
        <dbReference type="Proteomes" id="UP001275084"/>
    </source>
</evidence>
<organism evidence="1 2">
    <name type="scientific">Lasiosphaeria hispida</name>
    <dbReference type="NCBI Taxonomy" id="260671"/>
    <lineage>
        <taxon>Eukaryota</taxon>
        <taxon>Fungi</taxon>
        <taxon>Dikarya</taxon>
        <taxon>Ascomycota</taxon>
        <taxon>Pezizomycotina</taxon>
        <taxon>Sordariomycetes</taxon>
        <taxon>Sordariomycetidae</taxon>
        <taxon>Sordariales</taxon>
        <taxon>Lasiosphaeriaceae</taxon>
        <taxon>Lasiosphaeria</taxon>
    </lineage>
</organism>
<dbReference type="Proteomes" id="UP001275084">
    <property type="component" value="Unassembled WGS sequence"/>
</dbReference>
<protein>
    <submittedName>
        <fullName evidence="1">Uncharacterized protein</fullName>
    </submittedName>
</protein>
<sequence>MQRSSGTNLGSNPTEADWRALFESVASAEAAANDSDNGPSEIFNRFAVRAGERTDVIDPWVPLIPDSYDLSVINSAVAILLKMAQDKAEQRQEIFDAFIADRGTTGDASSQGIPFQSDASVRRRAPRLYEALVGAI</sequence>